<dbReference type="Proteomes" id="UP000246085">
    <property type="component" value="Chromosome BRAD3257"/>
</dbReference>
<accession>A0A2U3PU06</accession>
<dbReference type="Pfam" id="PF00817">
    <property type="entry name" value="IMS"/>
    <property type="match status" value="1"/>
</dbReference>
<gene>
    <name evidence="2" type="ORF">BRAD3257_1521</name>
</gene>
<dbReference type="PROSITE" id="PS50173">
    <property type="entry name" value="UMUC"/>
    <property type="match status" value="1"/>
</dbReference>
<dbReference type="KEGG" id="bvz:BRAD3257_1521"/>
<name>A0A2U3PU06_9BRAD</name>
<organism evidence="2 3">
    <name type="scientific">Bradyrhizobium vignae</name>
    <dbReference type="NCBI Taxonomy" id="1549949"/>
    <lineage>
        <taxon>Bacteria</taxon>
        <taxon>Pseudomonadati</taxon>
        <taxon>Pseudomonadota</taxon>
        <taxon>Alphaproteobacteria</taxon>
        <taxon>Hyphomicrobiales</taxon>
        <taxon>Nitrobacteraceae</taxon>
        <taxon>Bradyrhizobium</taxon>
    </lineage>
</organism>
<reference evidence="2 3" key="1">
    <citation type="submission" date="2018-03" db="EMBL/GenBank/DDBJ databases">
        <authorList>
            <person name="Gully D."/>
        </authorList>
    </citation>
    <scope>NUCLEOTIDE SEQUENCE [LARGE SCALE GENOMIC DNA]</scope>
    <source>
        <strain evidence="2">ORS3257</strain>
    </source>
</reference>
<evidence type="ECO:0000313" key="3">
    <source>
        <dbReference type="Proteomes" id="UP000246085"/>
    </source>
</evidence>
<dbReference type="GO" id="GO:0006281">
    <property type="term" value="P:DNA repair"/>
    <property type="evidence" value="ECO:0007669"/>
    <property type="project" value="InterPro"/>
</dbReference>
<dbReference type="Gene3D" id="3.40.1170.60">
    <property type="match status" value="1"/>
</dbReference>
<dbReference type="EMBL" id="LS398110">
    <property type="protein sequence ID" value="SPP92650.1"/>
    <property type="molecule type" value="Genomic_DNA"/>
</dbReference>
<dbReference type="SUPFAM" id="SSF56672">
    <property type="entry name" value="DNA/RNA polymerases"/>
    <property type="match status" value="1"/>
</dbReference>
<evidence type="ECO:0000313" key="2">
    <source>
        <dbReference type="EMBL" id="SPP92650.1"/>
    </source>
</evidence>
<feature type="domain" description="UmuC" evidence="1">
    <location>
        <begin position="18"/>
        <end position="61"/>
    </location>
</feature>
<evidence type="ECO:0000259" key="1">
    <source>
        <dbReference type="PROSITE" id="PS50173"/>
    </source>
</evidence>
<protein>
    <recommendedName>
        <fullName evidence="1">UmuC domain-containing protein</fullName>
    </recommendedName>
</protein>
<dbReference type="InterPro" id="IPR043502">
    <property type="entry name" value="DNA/RNA_pol_sf"/>
</dbReference>
<proteinExistence type="predicted"/>
<sequence length="61" mass="6915">MTDGDDDQAEPSLTRRKITDGRLLARRFGVRSAMPSVTVRQQCPDLIYVKLLFEVYKAASQ</sequence>
<dbReference type="AlphaFoldDB" id="A0A2U3PU06"/>
<dbReference type="InterPro" id="IPR001126">
    <property type="entry name" value="UmuC"/>
</dbReference>